<accession>A0A4R2C424</accession>
<reference evidence="1 2" key="1">
    <citation type="submission" date="2019-03" db="EMBL/GenBank/DDBJ databases">
        <title>Genomic Encyclopedia of Type Strains, Phase IV (KMG-IV): sequencing the most valuable type-strain genomes for metagenomic binning, comparative biology and taxonomic classification.</title>
        <authorList>
            <person name="Goeker M."/>
        </authorList>
    </citation>
    <scope>NUCLEOTIDE SEQUENCE [LARGE SCALE GENOMIC DNA]</scope>
    <source>
        <strain evidence="1 2">DSM 18401</strain>
    </source>
</reference>
<protein>
    <submittedName>
        <fullName evidence="1">Uncharacterized protein</fullName>
    </submittedName>
</protein>
<evidence type="ECO:0000313" key="2">
    <source>
        <dbReference type="Proteomes" id="UP000295351"/>
    </source>
</evidence>
<keyword evidence="2" id="KW-1185">Reference proteome</keyword>
<sequence length="280" mass="30907">MLSRCEPPAPCCAGHSKTFPTDAECQSRPSSAWRLWKGSLPATSIRSALSSGHLLRLALISYPRTEAAPVSGWRSRRGSSHMAKLPPNLIRAMRNLQLRMDVEDLQSAYRASLIGLVHRESEIEDMVRAQLGLGPDDPWPDGNEEDPEDPVSLLYARAGELDAQAKRGAPMVRIAFLIALFHAWERHCNARMKTGKYLTENVNVILRGEGHSAFCDALEHLQLAANCAKHGPGRSCSSLFDKRPDLFPNAKSAEKASETTLSVDEDTLMDFFNTVLSVSR</sequence>
<gene>
    <name evidence="1" type="ORF">EV665_13115</name>
</gene>
<dbReference type="AlphaFoldDB" id="A0A4R2C424"/>
<comment type="caution">
    <text evidence="1">The sequence shown here is derived from an EMBL/GenBank/DDBJ whole genome shotgun (WGS) entry which is preliminary data.</text>
</comment>
<evidence type="ECO:0000313" key="1">
    <source>
        <dbReference type="EMBL" id="TCN34936.1"/>
    </source>
</evidence>
<dbReference type="Proteomes" id="UP000295351">
    <property type="component" value="Unassembled WGS sequence"/>
</dbReference>
<dbReference type="EMBL" id="SLVX01000031">
    <property type="protein sequence ID" value="TCN34936.1"/>
    <property type="molecule type" value="Genomic_DNA"/>
</dbReference>
<name>A0A4R2C424_SHIGR</name>
<organism evidence="1 2">
    <name type="scientific">Shinella granuli</name>
    <dbReference type="NCBI Taxonomy" id="323621"/>
    <lineage>
        <taxon>Bacteria</taxon>
        <taxon>Pseudomonadati</taxon>
        <taxon>Pseudomonadota</taxon>
        <taxon>Alphaproteobacteria</taxon>
        <taxon>Hyphomicrobiales</taxon>
        <taxon>Rhizobiaceae</taxon>
        <taxon>Shinella</taxon>
    </lineage>
</organism>
<proteinExistence type="predicted"/>